<evidence type="ECO:0000256" key="1">
    <source>
        <dbReference type="SAM" id="Phobius"/>
    </source>
</evidence>
<organism evidence="2 3">
    <name type="scientific">Candidatus Pantoea multigeneris</name>
    <dbReference type="NCBI Taxonomy" id="2608357"/>
    <lineage>
        <taxon>Bacteria</taxon>
        <taxon>Pseudomonadati</taxon>
        <taxon>Pseudomonadota</taxon>
        <taxon>Gammaproteobacteria</taxon>
        <taxon>Enterobacterales</taxon>
        <taxon>Erwiniaceae</taxon>
        <taxon>Pantoea</taxon>
    </lineage>
</organism>
<dbReference type="Proteomes" id="UP001515683">
    <property type="component" value="Unassembled WGS sequence"/>
</dbReference>
<feature type="transmembrane region" description="Helical" evidence="1">
    <location>
        <begin position="20"/>
        <end position="39"/>
    </location>
</feature>
<feature type="transmembrane region" description="Helical" evidence="1">
    <location>
        <begin position="114"/>
        <end position="134"/>
    </location>
</feature>
<feature type="transmembrane region" description="Helical" evidence="1">
    <location>
        <begin position="59"/>
        <end position="77"/>
    </location>
</feature>
<keyword evidence="1" id="KW-0472">Membrane</keyword>
<evidence type="ECO:0000313" key="2">
    <source>
        <dbReference type="EMBL" id="NIF20940.1"/>
    </source>
</evidence>
<protein>
    <submittedName>
        <fullName evidence="2">DUF2919 domain-containing protein</fullName>
    </submittedName>
</protein>
<proteinExistence type="predicted"/>
<sequence length="151" mass="17624">MQLKYHPDEYDLRGQLRLPLLFWLVLLLQARTWLIFIMAGASRQQGDALLSLFYPDPQAFWLGLVLGIPALAALLLTGYRQRWPRVWQCWRGVLIVALLLASVSQAWQMQQVGLASPLPLLFTLFDLLCLWWLWRSPRLRDCFLPPDPHDE</sequence>
<evidence type="ECO:0000313" key="3">
    <source>
        <dbReference type="Proteomes" id="UP001515683"/>
    </source>
</evidence>
<reference evidence="2 3" key="1">
    <citation type="journal article" date="2019" name="bioRxiv">
        <title>Bacteria contribute to plant secondary compound degradation in a generalist herbivore system.</title>
        <authorList>
            <person name="Francoeur C.B."/>
            <person name="Khadempour L."/>
            <person name="Moreira-Soto R.D."/>
            <person name="Gotting K."/>
            <person name="Book A.J."/>
            <person name="Pinto-Tomas A.A."/>
            <person name="Keefover-Ring K."/>
            <person name="Currie C.R."/>
        </authorList>
    </citation>
    <scope>NUCLEOTIDE SEQUENCE [LARGE SCALE GENOMIC DNA]</scope>
    <source>
        <strain evidence="2">Acro-835</strain>
    </source>
</reference>
<dbReference type="EMBL" id="VWXF01000001">
    <property type="protein sequence ID" value="NIF20940.1"/>
    <property type="molecule type" value="Genomic_DNA"/>
</dbReference>
<keyword evidence="1" id="KW-1133">Transmembrane helix</keyword>
<accession>A0ABX0R6C8</accession>
<feature type="transmembrane region" description="Helical" evidence="1">
    <location>
        <begin position="89"/>
        <end position="108"/>
    </location>
</feature>
<keyword evidence="3" id="KW-1185">Reference proteome</keyword>
<gene>
    <name evidence="2" type="ORF">F3J40_04870</name>
</gene>
<name>A0ABX0R6C8_9GAMM</name>
<dbReference type="InterPro" id="IPR021318">
    <property type="entry name" value="DUF2919"/>
</dbReference>
<comment type="caution">
    <text evidence="2">The sequence shown here is derived from an EMBL/GenBank/DDBJ whole genome shotgun (WGS) entry which is preliminary data.</text>
</comment>
<dbReference type="Pfam" id="PF11143">
    <property type="entry name" value="DUF2919"/>
    <property type="match status" value="1"/>
</dbReference>
<keyword evidence="1" id="KW-0812">Transmembrane</keyword>